<reference evidence="2 3" key="1">
    <citation type="journal article" date="2010" name="Nature">
        <title>Genome sequence of the palaeopolyploid soybean.</title>
        <authorList>
            <person name="Schmutz J."/>
            <person name="Cannon S.B."/>
            <person name="Schlueter J."/>
            <person name="Ma J."/>
            <person name="Mitros T."/>
            <person name="Nelson W."/>
            <person name="Hyten D.L."/>
            <person name="Song Q."/>
            <person name="Thelen J.J."/>
            <person name="Cheng J."/>
            <person name="Xu D."/>
            <person name="Hellsten U."/>
            <person name="May G.D."/>
            <person name="Yu Y."/>
            <person name="Sakurai T."/>
            <person name="Umezawa T."/>
            <person name="Bhattacharyya M.K."/>
            <person name="Sandhu D."/>
            <person name="Valliyodan B."/>
            <person name="Lindquist E."/>
            <person name="Peto M."/>
            <person name="Grant D."/>
            <person name="Shu S."/>
            <person name="Goodstein D."/>
            <person name="Barry K."/>
            <person name="Futrell-Griggs M."/>
            <person name="Abernathy B."/>
            <person name="Du J."/>
            <person name="Tian Z."/>
            <person name="Zhu L."/>
            <person name="Gill N."/>
            <person name="Joshi T."/>
            <person name="Libault M."/>
            <person name="Sethuraman A."/>
            <person name="Zhang X.-C."/>
            <person name="Shinozaki K."/>
            <person name="Nguyen H.T."/>
            <person name="Wing R.A."/>
            <person name="Cregan P."/>
            <person name="Specht J."/>
            <person name="Grimwood J."/>
            <person name="Rokhsar D."/>
            <person name="Stacey G."/>
            <person name="Shoemaker R.C."/>
            <person name="Jackson S.A."/>
        </authorList>
    </citation>
    <scope>NUCLEOTIDE SEQUENCE</scope>
    <source>
        <strain evidence="3">cv. Williams 82</strain>
        <tissue evidence="2">Callus</tissue>
    </source>
</reference>
<protein>
    <submittedName>
        <fullName evidence="2 3">Uncharacterized protein</fullName>
    </submittedName>
</protein>
<gene>
    <name evidence="2" type="ORF">GLYMA_12G109900</name>
</gene>
<sequence length="70" mass="8130">MRCLKALTYLEQKLKDQSINSLPICKHLFLITIQINLPVLAKLTILCVILKKTNSKTRYLLYMTMHPSII</sequence>
<dbReference type="InParanoid" id="A0A0R0H407"/>
<evidence type="ECO:0000256" key="1">
    <source>
        <dbReference type="SAM" id="Phobius"/>
    </source>
</evidence>
<keyword evidence="1" id="KW-0472">Membrane</keyword>
<dbReference type="Gramene" id="KRH25536">
    <property type="protein sequence ID" value="KRH25536"/>
    <property type="gene ID" value="GLYMA_12G109900"/>
</dbReference>
<dbReference type="EnsemblPlants" id="KRH25536">
    <property type="protein sequence ID" value="KRH25536"/>
    <property type="gene ID" value="GLYMA_12G109900"/>
</dbReference>
<accession>A0A0R0H407</accession>
<organism evidence="2">
    <name type="scientific">Glycine max</name>
    <name type="common">Soybean</name>
    <name type="synonym">Glycine hispida</name>
    <dbReference type="NCBI Taxonomy" id="3847"/>
    <lineage>
        <taxon>Eukaryota</taxon>
        <taxon>Viridiplantae</taxon>
        <taxon>Streptophyta</taxon>
        <taxon>Embryophyta</taxon>
        <taxon>Tracheophyta</taxon>
        <taxon>Spermatophyta</taxon>
        <taxon>Magnoliopsida</taxon>
        <taxon>eudicotyledons</taxon>
        <taxon>Gunneridae</taxon>
        <taxon>Pentapetalae</taxon>
        <taxon>rosids</taxon>
        <taxon>fabids</taxon>
        <taxon>Fabales</taxon>
        <taxon>Fabaceae</taxon>
        <taxon>Papilionoideae</taxon>
        <taxon>50 kb inversion clade</taxon>
        <taxon>NPAAA clade</taxon>
        <taxon>indigoferoid/millettioid clade</taxon>
        <taxon>Phaseoleae</taxon>
        <taxon>Glycine</taxon>
        <taxon>Glycine subgen. Soja</taxon>
    </lineage>
</organism>
<evidence type="ECO:0000313" key="4">
    <source>
        <dbReference type="Proteomes" id="UP000008827"/>
    </source>
</evidence>
<reference evidence="2" key="3">
    <citation type="submission" date="2018-07" db="EMBL/GenBank/DDBJ databases">
        <title>WGS assembly of Glycine max.</title>
        <authorList>
            <person name="Schmutz J."/>
            <person name="Cannon S."/>
            <person name="Schlueter J."/>
            <person name="Ma J."/>
            <person name="Mitros T."/>
            <person name="Nelson W."/>
            <person name="Hyten D."/>
            <person name="Song Q."/>
            <person name="Thelen J."/>
            <person name="Cheng J."/>
            <person name="Xu D."/>
            <person name="Hellsten U."/>
            <person name="May G."/>
            <person name="Yu Y."/>
            <person name="Sakurai T."/>
            <person name="Umezawa T."/>
            <person name="Bhattacharyya M."/>
            <person name="Sandhu D."/>
            <person name="Valliyodan B."/>
            <person name="Lindquist E."/>
            <person name="Peto M."/>
            <person name="Grant D."/>
            <person name="Shu S."/>
            <person name="Goodstein D."/>
            <person name="Barry K."/>
            <person name="Futrell-Griggs M."/>
            <person name="Abernathy B."/>
            <person name="Du J."/>
            <person name="Tian Z."/>
            <person name="Zhu L."/>
            <person name="Gill N."/>
            <person name="Joshi T."/>
            <person name="Libault M."/>
            <person name="Sethuraman A."/>
            <person name="Zhang X."/>
            <person name="Shinozaki K."/>
            <person name="Nguyen H."/>
            <person name="Wing R."/>
            <person name="Cregan P."/>
            <person name="Specht J."/>
            <person name="Grimwood J."/>
            <person name="Rokhsar D."/>
            <person name="Stacey G."/>
            <person name="Shoemaker R."/>
            <person name="Jackson S."/>
        </authorList>
    </citation>
    <scope>NUCLEOTIDE SEQUENCE</scope>
    <source>
        <tissue evidence="2">Callus</tissue>
    </source>
</reference>
<evidence type="ECO:0000313" key="3">
    <source>
        <dbReference type="EnsemblPlants" id="KRH25536"/>
    </source>
</evidence>
<dbReference type="EMBL" id="CM000845">
    <property type="protein sequence ID" value="KRH25536.1"/>
    <property type="molecule type" value="Genomic_DNA"/>
</dbReference>
<feature type="transmembrane region" description="Helical" evidence="1">
    <location>
        <begin position="28"/>
        <end position="50"/>
    </location>
</feature>
<keyword evidence="1" id="KW-0812">Transmembrane</keyword>
<keyword evidence="4" id="KW-1185">Reference proteome</keyword>
<keyword evidence="1" id="KW-1133">Transmembrane helix</keyword>
<proteinExistence type="predicted"/>
<reference evidence="3" key="2">
    <citation type="submission" date="2018-02" db="UniProtKB">
        <authorList>
            <consortium name="EnsemblPlants"/>
        </authorList>
    </citation>
    <scope>IDENTIFICATION</scope>
    <source>
        <strain evidence="3">Williams 82</strain>
    </source>
</reference>
<dbReference type="AlphaFoldDB" id="A0A0R0H407"/>
<name>A0A0R0H407_SOYBN</name>
<dbReference type="Proteomes" id="UP000008827">
    <property type="component" value="Chromosome 12"/>
</dbReference>
<evidence type="ECO:0000313" key="2">
    <source>
        <dbReference type="EMBL" id="KRH25536.1"/>
    </source>
</evidence>